<sequence length="114" mass="12221">MPGLSNLSLVDGDVSGEVLPVAIEMIDEPDSEALLREEVTIGAGTLFLSFLVSFPKGLGKLSKGEASPLNTFSSELRLLTLVGDGLEEYSWATSAEFTVLTDKDLLLKKSAWKC</sequence>
<accession>A0A9P8T4E4</accession>
<organism evidence="1 2">
    <name type="scientific">Ogataea philodendri</name>
    <dbReference type="NCBI Taxonomy" id="1378263"/>
    <lineage>
        <taxon>Eukaryota</taxon>
        <taxon>Fungi</taxon>
        <taxon>Dikarya</taxon>
        <taxon>Ascomycota</taxon>
        <taxon>Saccharomycotina</taxon>
        <taxon>Pichiomycetes</taxon>
        <taxon>Pichiales</taxon>
        <taxon>Pichiaceae</taxon>
        <taxon>Ogataea</taxon>
    </lineage>
</organism>
<gene>
    <name evidence="1" type="ORF">OGAPHI_004057</name>
</gene>
<evidence type="ECO:0000313" key="1">
    <source>
        <dbReference type="EMBL" id="KAH3665868.1"/>
    </source>
</evidence>
<keyword evidence="2" id="KW-1185">Reference proteome</keyword>
<name>A0A9P8T4E4_9ASCO</name>
<comment type="caution">
    <text evidence="1">The sequence shown here is derived from an EMBL/GenBank/DDBJ whole genome shotgun (WGS) entry which is preliminary data.</text>
</comment>
<dbReference type="Proteomes" id="UP000769157">
    <property type="component" value="Unassembled WGS sequence"/>
</dbReference>
<dbReference type="EMBL" id="JAEUBE010000295">
    <property type="protein sequence ID" value="KAH3665868.1"/>
    <property type="molecule type" value="Genomic_DNA"/>
</dbReference>
<protein>
    <submittedName>
        <fullName evidence="1">Uncharacterized protein</fullName>
    </submittedName>
</protein>
<proteinExistence type="predicted"/>
<reference evidence="1" key="1">
    <citation type="journal article" date="2021" name="Open Biol.">
        <title>Shared evolutionary footprints suggest mitochondrial oxidative damage underlies multiple complex I losses in fungi.</title>
        <authorList>
            <person name="Schikora-Tamarit M.A."/>
            <person name="Marcet-Houben M."/>
            <person name="Nosek J."/>
            <person name="Gabaldon T."/>
        </authorList>
    </citation>
    <scope>NUCLEOTIDE SEQUENCE</scope>
    <source>
        <strain evidence="1">CBS6075</strain>
    </source>
</reference>
<dbReference type="RefSeq" id="XP_046061072.1">
    <property type="nucleotide sequence ID" value="XM_046205093.1"/>
</dbReference>
<reference evidence="1" key="2">
    <citation type="submission" date="2021-01" db="EMBL/GenBank/DDBJ databases">
        <authorList>
            <person name="Schikora-Tamarit M.A."/>
        </authorList>
    </citation>
    <scope>NUCLEOTIDE SEQUENCE</scope>
    <source>
        <strain evidence="1">CBS6075</strain>
    </source>
</reference>
<dbReference type="AlphaFoldDB" id="A0A9P8T4E4"/>
<dbReference type="GeneID" id="70236022"/>
<evidence type="ECO:0000313" key="2">
    <source>
        <dbReference type="Proteomes" id="UP000769157"/>
    </source>
</evidence>